<dbReference type="EMBL" id="JAUSTZ010000002">
    <property type="protein sequence ID" value="MDQ0224785.1"/>
    <property type="molecule type" value="Genomic_DNA"/>
</dbReference>
<evidence type="ECO:0000313" key="2">
    <source>
        <dbReference type="EMBL" id="MDQ0224785.1"/>
    </source>
</evidence>
<gene>
    <name evidence="2" type="ORF">J2S02_001114</name>
</gene>
<name>A0ABT9YXR8_9BACI</name>
<dbReference type="Proteomes" id="UP001232245">
    <property type="component" value="Unassembled WGS sequence"/>
</dbReference>
<keyword evidence="1" id="KW-0812">Transmembrane</keyword>
<dbReference type="RefSeq" id="WP_095303419.1">
    <property type="nucleotide sequence ID" value="NZ_CADEPK010000234.1"/>
</dbReference>
<dbReference type="Pfam" id="PF14143">
    <property type="entry name" value="YrhC"/>
    <property type="match status" value="1"/>
</dbReference>
<keyword evidence="3" id="KW-1185">Reference proteome</keyword>
<keyword evidence="1" id="KW-0472">Membrane</keyword>
<evidence type="ECO:0000256" key="1">
    <source>
        <dbReference type="SAM" id="Phobius"/>
    </source>
</evidence>
<organism evidence="2 3">
    <name type="scientific">Metabacillus niabensis</name>
    <dbReference type="NCBI Taxonomy" id="324854"/>
    <lineage>
        <taxon>Bacteria</taxon>
        <taxon>Bacillati</taxon>
        <taxon>Bacillota</taxon>
        <taxon>Bacilli</taxon>
        <taxon>Bacillales</taxon>
        <taxon>Bacillaceae</taxon>
        <taxon>Metabacillus</taxon>
    </lineage>
</organism>
<comment type="caution">
    <text evidence="2">The sequence shown here is derived from an EMBL/GenBank/DDBJ whole genome shotgun (WGS) entry which is preliminary data.</text>
</comment>
<feature type="transmembrane region" description="Helical" evidence="1">
    <location>
        <begin position="12"/>
        <end position="32"/>
    </location>
</feature>
<evidence type="ECO:0008006" key="4">
    <source>
        <dbReference type="Google" id="ProtNLM"/>
    </source>
</evidence>
<proteinExistence type="predicted"/>
<keyword evidence="1" id="KW-1133">Transmembrane helix</keyword>
<reference evidence="2 3" key="1">
    <citation type="submission" date="2023-07" db="EMBL/GenBank/DDBJ databases">
        <title>Genomic Encyclopedia of Type Strains, Phase IV (KMG-IV): sequencing the most valuable type-strain genomes for metagenomic binning, comparative biology and taxonomic classification.</title>
        <authorList>
            <person name="Goeker M."/>
        </authorList>
    </citation>
    <scope>NUCLEOTIDE SEQUENCE [LARGE SCALE GENOMIC DNA]</scope>
    <source>
        <strain evidence="2 3">DSM 17723</strain>
    </source>
</reference>
<feature type="transmembrane region" description="Helical" evidence="1">
    <location>
        <begin position="44"/>
        <end position="65"/>
    </location>
</feature>
<sequence>MEKRRLRALFTDFKYYAMILLAVSVFLYIGVVLPNEGTSEWRDIILMVSTLIFLAASFTCFKVSLKYKKQYEKLEE</sequence>
<protein>
    <recommendedName>
        <fullName evidence="4">YrhC-like protein</fullName>
    </recommendedName>
</protein>
<dbReference type="InterPro" id="IPR025418">
    <property type="entry name" value="YrhC-like"/>
</dbReference>
<accession>A0ABT9YXR8</accession>
<evidence type="ECO:0000313" key="3">
    <source>
        <dbReference type="Proteomes" id="UP001232245"/>
    </source>
</evidence>